<comment type="caution">
    <text evidence="2">The sequence shown here is derived from an EMBL/GenBank/DDBJ whole genome shotgun (WGS) entry which is preliminary data.</text>
</comment>
<name>A0A9W6LJB7_9ACTN</name>
<keyword evidence="3" id="KW-1185">Reference proteome</keyword>
<feature type="region of interest" description="Disordered" evidence="1">
    <location>
        <begin position="19"/>
        <end position="54"/>
    </location>
</feature>
<dbReference type="Proteomes" id="UP001144313">
    <property type="component" value="Unassembled WGS sequence"/>
</dbReference>
<evidence type="ECO:0000256" key="1">
    <source>
        <dbReference type="SAM" id="MobiDB-lite"/>
    </source>
</evidence>
<gene>
    <name evidence="2" type="ORF">GALLR39Z86_47140</name>
</gene>
<evidence type="ECO:0000313" key="2">
    <source>
        <dbReference type="EMBL" id="GLI44864.1"/>
    </source>
</evidence>
<evidence type="ECO:0000313" key="3">
    <source>
        <dbReference type="Proteomes" id="UP001144313"/>
    </source>
</evidence>
<dbReference type="AlphaFoldDB" id="A0A9W6LJB7"/>
<organism evidence="2 3">
    <name type="scientific">Glycomyces algeriensis</name>
    <dbReference type="NCBI Taxonomy" id="256037"/>
    <lineage>
        <taxon>Bacteria</taxon>
        <taxon>Bacillati</taxon>
        <taxon>Actinomycetota</taxon>
        <taxon>Actinomycetes</taxon>
        <taxon>Glycomycetales</taxon>
        <taxon>Glycomycetaceae</taxon>
        <taxon>Glycomyces</taxon>
    </lineage>
</organism>
<proteinExistence type="predicted"/>
<dbReference type="SUPFAM" id="SSF54001">
    <property type="entry name" value="Cysteine proteinases"/>
    <property type="match status" value="1"/>
</dbReference>
<reference evidence="2" key="1">
    <citation type="submission" date="2022-12" db="EMBL/GenBank/DDBJ databases">
        <title>Reference genome sequencing for broad-spectrum identification of bacterial and archaeal isolates by mass spectrometry.</title>
        <authorList>
            <person name="Sekiguchi Y."/>
            <person name="Tourlousse D.M."/>
        </authorList>
    </citation>
    <scope>NUCLEOTIDE SEQUENCE</scope>
    <source>
        <strain evidence="2">LLR39Z86</strain>
    </source>
</reference>
<sequence length="456" mass="50178">MRPTLAEARTRHNNVCERRAGDSTLIRMTQPRQRSVPADRPYSRRGPQPAPSPAKLARVRTVAQDAMRGARWWTLLDLERILRGDTEFWRDLWAPSLAIAAHKVGLKNARSRLDEAIDAGFHQTDLFEPELSAAFGADPDWAAVLERARANVPRPALRLTAWPEPGPAAPLRLDRAEAHREPQLPPRLPRPGTGAWETAKALLGWTAGLWRHANARINAGDALDVLEQVANGARYSCVEYSIVLAQGLNALRVPARRVWLRRGDYHDGVGQGHAVAEAWIDDLDQWVLLDGQHGAYWADEGGRPLSLPELQARERPARPVHVGPREAIRDPELWSAYFAHASVTGIAWEPEGFVPVFQDGQVLTAERLVRDSAGAYPRLSDLAIGVTALGGAPAVELKPVHPYATGGSWNGEPIIVQGRQRFARALDREPGDHSAALAALTPYGPLASRELRWTAA</sequence>
<protein>
    <recommendedName>
        <fullName evidence="4">Transglutaminase superfamily protein</fullName>
    </recommendedName>
</protein>
<accession>A0A9W6LJB7</accession>
<evidence type="ECO:0008006" key="4">
    <source>
        <dbReference type="Google" id="ProtNLM"/>
    </source>
</evidence>
<dbReference type="InterPro" id="IPR038765">
    <property type="entry name" value="Papain-like_cys_pep_sf"/>
</dbReference>
<dbReference type="EMBL" id="BSDT01000001">
    <property type="protein sequence ID" value="GLI44864.1"/>
    <property type="molecule type" value="Genomic_DNA"/>
</dbReference>